<proteinExistence type="predicted"/>
<feature type="non-terminal residue" evidence="2">
    <location>
        <position position="1"/>
    </location>
</feature>
<keyword evidence="1" id="KW-0812">Transmembrane</keyword>
<reference evidence="2" key="1">
    <citation type="submission" date="2014-12" db="EMBL/GenBank/DDBJ databases">
        <title>Insight into the proteome of Arion vulgaris.</title>
        <authorList>
            <person name="Aradska J."/>
            <person name="Bulat T."/>
            <person name="Smidak R."/>
            <person name="Sarate P."/>
            <person name="Gangsoo J."/>
            <person name="Sialana F."/>
            <person name="Bilban M."/>
            <person name="Lubec G."/>
        </authorList>
    </citation>
    <scope>NUCLEOTIDE SEQUENCE</scope>
    <source>
        <tissue evidence="2">Skin</tissue>
    </source>
</reference>
<keyword evidence="1" id="KW-0472">Membrane</keyword>
<dbReference type="EMBL" id="HACG01002116">
    <property type="protein sequence ID" value="CEK48981.1"/>
    <property type="molecule type" value="Transcribed_RNA"/>
</dbReference>
<accession>A0A0B6XZP2</accession>
<keyword evidence="1" id="KW-1133">Transmembrane helix</keyword>
<gene>
    <name evidence="2" type="primary">ORF5920</name>
</gene>
<feature type="transmembrane region" description="Helical" evidence="1">
    <location>
        <begin position="20"/>
        <end position="39"/>
    </location>
</feature>
<evidence type="ECO:0000313" key="2">
    <source>
        <dbReference type="EMBL" id="CEK48981.1"/>
    </source>
</evidence>
<sequence length="116" mass="13342">GILQEVYWLVILLKLQTDHYVMMMMVMNMVAVMMMILVVGMKVNGDSGDDEYGGIGDKNGDNDDGASSDDKIYFKLQFICRFLKVETKVIIRLVIFERIISNLIITAFYLSYLVWI</sequence>
<dbReference type="AlphaFoldDB" id="A0A0B6XZP2"/>
<feature type="transmembrane region" description="Helical" evidence="1">
    <location>
        <begin position="89"/>
        <end position="115"/>
    </location>
</feature>
<organism evidence="2">
    <name type="scientific">Arion vulgaris</name>
    <dbReference type="NCBI Taxonomy" id="1028688"/>
    <lineage>
        <taxon>Eukaryota</taxon>
        <taxon>Metazoa</taxon>
        <taxon>Spiralia</taxon>
        <taxon>Lophotrochozoa</taxon>
        <taxon>Mollusca</taxon>
        <taxon>Gastropoda</taxon>
        <taxon>Heterobranchia</taxon>
        <taxon>Euthyneura</taxon>
        <taxon>Panpulmonata</taxon>
        <taxon>Eupulmonata</taxon>
        <taxon>Stylommatophora</taxon>
        <taxon>Helicina</taxon>
        <taxon>Arionoidea</taxon>
        <taxon>Arionidae</taxon>
        <taxon>Arion</taxon>
    </lineage>
</organism>
<protein>
    <submittedName>
        <fullName evidence="2">Uncharacterized protein</fullName>
    </submittedName>
</protein>
<name>A0A0B6XZP2_9EUPU</name>
<evidence type="ECO:0000256" key="1">
    <source>
        <dbReference type="SAM" id="Phobius"/>
    </source>
</evidence>